<dbReference type="Proteomes" id="UP000478837">
    <property type="component" value="Unassembled WGS sequence"/>
</dbReference>
<dbReference type="NCBIfam" id="TIGR00018">
    <property type="entry name" value="panC"/>
    <property type="match status" value="1"/>
</dbReference>
<comment type="catalytic activity">
    <reaction evidence="7 8">
        <text>(R)-pantoate + beta-alanine + ATP = (R)-pantothenate + AMP + diphosphate + H(+)</text>
        <dbReference type="Rhea" id="RHEA:10912"/>
        <dbReference type="ChEBI" id="CHEBI:15378"/>
        <dbReference type="ChEBI" id="CHEBI:15980"/>
        <dbReference type="ChEBI" id="CHEBI:29032"/>
        <dbReference type="ChEBI" id="CHEBI:30616"/>
        <dbReference type="ChEBI" id="CHEBI:33019"/>
        <dbReference type="ChEBI" id="CHEBI:57966"/>
        <dbReference type="ChEBI" id="CHEBI:456215"/>
        <dbReference type="EC" id="6.3.2.1"/>
    </reaction>
</comment>
<feature type="binding site" evidence="8">
    <location>
        <begin position="149"/>
        <end position="152"/>
    </location>
    <ligand>
        <name>ATP</name>
        <dbReference type="ChEBI" id="CHEBI:30616"/>
    </ligand>
</feature>
<dbReference type="InterPro" id="IPR004821">
    <property type="entry name" value="Cyt_trans-like"/>
</dbReference>
<dbReference type="GO" id="GO:0005829">
    <property type="term" value="C:cytosol"/>
    <property type="evidence" value="ECO:0007669"/>
    <property type="project" value="TreeGrafter"/>
</dbReference>
<dbReference type="UniPathway" id="UPA00028">
    <property type="reaction ID" value="UER00005"/>
</dbReference>
<dbReference type="EMBL" id="JAAAWP010000003">
    <property type="protein sequence ID" value="NDW21045.1"/>
    <property type="molecule type" value="Genomic_DNA"/>
</dbReference>
<dbReference type="HAMAP" id="MF_00158">
    <property type="entry name" value="PanC"/>
    <property type="match status" value="1"/>
</dbReference>
<dbReference type="InterPro" id="IPR014729">
    <property type="entry name" value="Rossmann-like_a/b/a_fold"/>
</dbReference>
<comment type="caution">
    <text evidence="8">Lacks conserved residue(s) required for the propagation of feature annotation.</text>
</comment>
<dbReference type="NCBIfam" id="TIGR00125">
    <property type="entry name" value="cyt_tran_rel"/>
    <property type="match status" value="1"/>
</dbReference>
<feature type="binding site" evidence="8">
    <location>
        <position position="155"/>
    </location>
    <ligand>
        <name>(R)-pantoate</name>
        <dbReference type="ChEBI" id="CHEBI:15980"/>
    </ligand>
</feature>
<dbReference type="FunFam" id="3.30.1300.10:FF:000001">
    <property type="entry name" value="Pantothenate synthetase"/>
    <property type="match status" value="1"/>
</dbReference>
<feature type="binding site" evidence="8">
    <location>
        <position position="61"/>
    </location>
    <ligand>
        <name>beta-alanine</name>
        <dbReference type="ChEBI" id="CHEBI:57966"/>
    </ligand>
</feature>
<comment type="caution">
    <text evidence="9">The sequence shown here is derived from an EMBL/GenBank/DDBJ whole genome shotgun (WGS) entry which is preliminary data.</text>
</comment>
<evidence type="ECO:0000256" key="1">
    <source>
        <dbReference type="ARBA" id="ARBA00004990"/>
    </source>
</evidence>
<dbReference type="GO" id="GO:0004592">
    <property type="term" value="F:pantoate-beta-alanine ligase activity"/>
    <property type="evidence" value="ECO:0007669"/>
    <property type="project" value="UniProtKB-UniRule"/>
</dbReference>
<comment type="similarity">
    <text evidence="2 8">Belongs to the pantothenate synthetase family.</text>
</comment>
<evidence type="ECO:0000256" key="2">
    <source>
        <dbReference type="ARBA" id="ARBA00009256"/>
    </source>
</evidence>
<protein>
    <recommendedName>
        <fullName evidence="8">Pantothenate synthetase</fullName>
        <shortName evidence="8">PS</shortName>
        <ecNumber evidence="8">6.3.2.1</ecNumber>
    </recommendedName>
    <alternativeName>
        <fullName evidence="8">Pantoate--beta-alanine ligase</fullName>
    </alternativeName>
    <alternativeName>
        <fullName evidence="8">Pantoate-activating enzyme</fullName>
    </alternativeName>
</protein>
<keyword evidence="10" id="KW-1185">Reference proteome</keyword>
<feature type="binding site" evidence="8">
    <location>
        <begin position="30"/>
        <end position="37"/>
    </location>
    <ligand>
        <name>ATP</name>
        <dbReference type="ChEBI" id="CHEBI:30616"/>
    </ligand>
</feature>
<dbReference type="GO" id="GO:0005524">
    <property type="term" value="F:ATP binding"/>
    <property type="evidence" value="ECO:0007669"/>
    <property type="project" value="UniProtKB-KW"/>
</dbReference>
<evidence type="ECO:0000256" key="8">
    <source>
        <dbReference type="HAMAP-Rule" id="MF_00158"/>
    </source>
</evidence>
<feature type="binding site" evidence="8">
    <location>
        <position position="61"/>
    </location>
    <ligand>
        <name>(R)-pantoate</name>
        <dbReference type="ChEBI" id="CHEBI:15980"/>
    </ligand>
</feature>
<dbReference type="CDD" id="cd00560">
    <property type="entry name" value="PanC"/>
    <property type="match status" value="1"/>
</dbReference>
<name>A0A6L9MSY4_9ALTE</name>
<dbReference type="FunFam" id="3.40.50.620:FF:000013">
    <property type="entry name" value="Pantothenate synthetase"/>
    <property type="match status" value="1"/>
</dbReference>
<gene>
    <name evidence="8" type="primary">panC</name>
    <name evidence="9" type="ORF">GTW09_05900</name>
</gene>
<feature type="active site" description="Proton donor" evidence="8">
    <location>
        <position position="37"/>
    </location>
</feature>
<keyword evidence="3 8" id="KW-0436">Ligase</keyword>
<dbReference type="Gene3D" id="3.40.50.620">
    <property type="entry name" value="HUPs"/>
    <property type="match status" value="1"/>
</dbReference>
<dbReference type="PANTHER" id="PTHR21299:SF1">
    <property type="entry name" value="PANTOATE--BETA-ALANINE LIGASE"/>
    <property type="match status" value="1"/>
</dbReference>
<evidence type="ECO:0000313" key="10">
    <source>
        <dbReference type="Proteomes" id="UP000478837"/>
    </source>
</evidence>
<comment type="subunit">
    <text evidence="8">Homodimer.</text>
</comment>
<proteinExistence type="inferred from homology"/>
<evidence type="ECO:0000256" key="6">
    <source>
        <dbReference type="ARBA" id="ARBA00022840"/>
    </source>
</evidence>
<feature type="binding site" evidence="8">
    <location>
        <begin position="186"/>
        <end position="189"/>
    </location>
    <ligand>
        <name>ATP</name>
        <dbReference type="ChEBI" id="CHEBI:30616"/>
    </ligand>
</feature>
<keyword evidence="8" id="KW-0963">Cytoplasm</keyword>
<dbReference type="PANTHER" id="PTHR21299">
    <property type="entry name" value="CYTIDYLATE KINASE/PANTOATE-BETA-ALANINE LIGASE"/>
    <property type="match status" value="1"/>
</dbReference>
<dbReference type="RefSeq" id="WP_163110833.1">
    <property type="nucleotide sequence ID" value="NZ_JAAAWP010000003.1"/>
</dbReference>
<comment type="miscellaneous">
    <text evidence="8">The reaction proceeds by a bi uni uni bi ping pong mechanism.</text>
</comment>
<evidence type="ECO:0000256" key="4">
    <source>
        <dbReference type="ARBA" id="ARBA00022655"/>
    </source>
</evidence>
<dbReference type="Gene3D" id="3.30.1300.10">
    <property type="entry name" value="Pantoate-beta-alanine ligase, C-terminal domain"/>
    <property type="match status" value="1"/>
</dbReference>
<dbReference type="EC" id="6.3.2.1" evidence="8"/>
<comment type="pathway">
    <text evidence="1 8">Cofactor biosynthesis; (R)-pantothenate biosynthesis; (R)-pantothenate from (R)-pantoate and beta-alanine: step 1/1.</text>
</comment>
<evidence type="ECO:0000313" key="9">
    <source>
        <dbReference type="EMBL" id="NDW21045.1"/>
    </source>
</evidence>
<dbReference type="InterPro" id="IPR042176">
    <property type="entry name" value="Pantoate_ligase_C"/>
</dbReference>
<organism evidence="9 10">
    <name type="scientific">Alteromonas hispanica</name>
    <dbReference type="NCBI Taxonomy" id="315421"/>
    <lineage>
        <taxon>Bacteria</taxon>
        <taxon>Pseudomonadati</taxon>
        <taxon>Pseudomonadota</taxon>
        <taxon>Gammaproteobacteria</taxon>
        <taxon>Alteromonadales</taxon>
        <taxon>Alteromonadaceae</taxon>
        <taxon>Alteromonas/Salinimonas group</taxon>
        <taxon>Alteromonas</taxon>
    </lineage>
</organism>
<dbReference type="AlphaFoldDB" id="A0A6L9MSY4"/>
<keyword evidence="5 8" id="KW-0547">Nucleotide-binding</keyword>
<dbReference type="GO" id="GO:0015940">
    <property type="term" value="P:pantothenate biosynthetic process"/>
    <property type="evidence" value="ECO:0007669"/>
    <property type="project" value="UniProtKB-UniRule"/>
</dbReference>
<comment type="function">
    <text evidence="8">Catalyzes the condensation of pantoate with beta-alanine in an ATP-dependent reaction via a pantoyl-adenylate intermediate.</text>
</comment>
<dbReference type="SUPFAM" id="SSF52374">
    <property type="entry name" value="Nucleotidylyl transferase"/>
    <property type="match status" value="1"/>
</dbReference>
<evidence type="ECO:0000256" key="7">
    <source>
        <dbReference type="ARBA" id="ARBA00048258"/>
    </source>
</evidence>
<dbReference type="Pfam" id="PF02569">
    <property type="entry name" value="Pantoate_ligase"/>
    <property type="match status" value="1"/>
</dbReference>
<sequence length="282" mass="31050">MQIVSDISSLRQLVASYRRDGSSIGFVPTMGNLHDGHLKLVKRAKAHNDIVIVSIFVNPMQFGANEDLDAYPRTIEADQAKLIENGVDALFLPSVSDMYPSGLQAQTFVEVPGISDVLCGASRPGHFRGVATVVSKLFNMVQPDDAFFGEKDFQQLQVIRTMVQDLSMAVNVHGVPTERESSGLAMSSRNGYLSEKEKDTARSLYKEMQQAKALVEEGQLSFADIEKSMVENLEARGFKNDYVRIVNATTLQPATSADKHIAIVAALFMGSTRLIDNLHIER</sequence>
<reference evidence="9 10" key="1">
    <citation type="submission" date="2020-01" db="EMBL/GenBank/DDBJ databases">
        <title>Genomes of bacteria type strains.</title>
        <authorList>
            <person name="Chen J."/>
            <person name="Zhu S."/>
            <person name="Yang J."/>
        </authorList>
    </citation>
    <scope>NUCLEOTIDE SEQUENCE [LARGE SCALE GENOMIC DNA]</scope>
    <source>
        <strain evidence="9 10">LMG 22958</strain>
    </source>
</reference>
<evidence type="ECO:0000256" key="3">
    <source>
        <dbReference type="ARBA" id="ARBA00022598"/>
    </source>
</evidence>
<keyword evidence="4 8" id="KW-0566">Pantothenate biosynthesis</keyword>
<dbReference type="InterPro" id="IPR003721">
    <property type="entry name" value="Pantoate_ligase"/>
</dbReference>
<comment type="subcellular location">
    <subcellularLocation>
        <location evidence="8">Cytoplasm</location>
    </subcellularLocation>
</comment>
<accession>A0A6L9MSY4</accession>
<keyword evidence="6 8" id="KW-0067">ATP-binding</keyword>
<evidence type="ECO:0000256" key="5">
    <source>
        <dbReference type="ARBA" id="ARBA00022741"/>
    </source>
</evidence>